<comment type="caution">
    <text evidence="1">The sequence shown here is derived from an EMBL/GenBank/DDBJ whole genome shotgun (WGS) entry which is preliminary data.</text>
</comment>
<reference evidence="1 2" key="1">
    <citation type="submission" date="2018-02" db="EMBL/GenBank/DDBJ databases">
        <title>Comparative analysis of genomes of three Brevibacillus laterosporus strains producers of potent antimicrobials isolated from silage.</title>
        <authorList>
            <person name="Kojic M."/>
            <person name="Miljkovic M."/>
            <person name="Studholme D."/>
            <person name="Filipic B."/>
        </authorList>
    </citation>
    <scope>NUCLEOTIDE SEQUENCE [LARGE SCALE GENOMIC DNA]</scope>
    <source>
        <strain evidence="1 2">BGSP11</strain>
    </source>
</reference>
<name>A0AAP8QH78_BRELA</name>
<dbReference type="AlphaFoldDB" id="A0AAP8QH78"/>
<sequence>MIYSDYQELQVRLRNEINIKRKSQGLKLNKLAELLGIENVTNLTRTLRPSDSIDRKFNVEMIDSITSILCLPEGYFYPLFLGELRRKTKKNESGTFIEGKTKDFIKRCLDLSLYDIVSGLIEEVINEKNTKVIFDLAEEIFSHAEEKHPYDPSTVNYKQPEYTHALYLYQLIAEKEKSFSPQLAVCYLRIFYLLRFDPQQVHERFILMKNFIRFMPEDEQLVAYERVCAYYKMYFKWDKLYEAAVTLEELAKEKNEDKFGFALVSKGFALNGLHKYNETLKVINEYKNINGFGDQAIINQLITQIHLGDMTKADELIEIALKTPSPTKESTLAIVLEKYSETGQIDSALKLMEKCNQHLNLDKNDKTHLAFKIMKFKRAEGLIHIQNQAFEKGISRLLESAEIAIHLNLTPEFGELIALLSKNNENANDNQKEFLYKLYKNNERR</sequence>
<dbReference type="Proteomes" id="UP000239759">
    <property type="component" value="Unassembled WGS sequence"/>
</dbReference>
<dbReference type="EMBL" id="PRKQ01000001">
    <property type="protein sequence ID" value="PPB12890.1"/>
    <property type="molecule type" value="Genomic_DNA"/>
</dbReference>
<evidence type="ECO:0000313" key="1">
    <source>
        <dbReference type="EMBL" id="PPB12890.1"/>
    </source>
</evidence>
<proteinExistence type="predicted"/>
<dbReference type="RefSeq" id="WP_104030291.1">
    <property type="nucleotide sequence ID" value="NZ_PRKQ01000001.1"/>
</dbReference>
<gene>
    <name evidence="1" type="ORF">C4A77_00455</name>
</gene>
<accession>A0AAP8QH78</accession>
<protein>
    <recommendedName>
        <fullName evidence="3">XRE family transcriptional regulator</fullName>
    </recommendedName>
</protein>
<evidence type="ECO:0000313" key="2">
    <source>
        <dbReference type="Proteomes" id="UP000239759"/>
    </source>
</evidence>
<organism evidence="1 2">
    <name type="scientific">Brevibacillus laterosporus</name>
    <name type="common">Bacillus laterosporus</name>
    <dbReference type="NCBI Taxonomy" id="1465"/>
    <lineage>
        <taxon>Bacteria</taxon>
        <taxon>Bacillati</taxon>
        <taxon>Bacillota</taxon>
        <taxon>Bacilli</taxon>
        <taxon>Bacillales</taxon>
        <taxon>Paenibacillaceae</taxon>
        <taxon>Brevibacillus</taxon>
    </lineage>
</organism>
<evidence type="ECO:0008006" key="3">
    <source>
        <dbReference type="Google" id="ProtNLM"/>
    </source>
</evidence>